<keyword evidence="2" id="KW-1185">Reference proteome</keyword>
<evidence type="ECO:0000313" key="2">
    <source>
        <dbReference type="Proteomes" id="UP001428817"/>
    </source>
</evidence>
<gene>
    <name evidence="1" type="ORF">GCM10023321_37460</name>
</gene>
<dbReference type="EMBL" id="BAABJP010000015">
    <property type="protein sequence ID" value="GAA5158137.1"/>
    <property type="molecule type" value="Genomic_DNA"/>
</dbReference>
<dbReference type="RefSeq" id="WP_185059165.1">
    <property type="nucleotide sequence ID" value="NZ_BAABJP010000015.1"/>
</dbReference>
<comment type="caution">
    <text evidence="1">The sequence shown here is derived from an EMBL/GenBank/DDBJ whole genome shotgun (WGS) entry which is preliminary data.</text>
</comment>
<accession>A0ABP9Q7N1</accession>
<reference evidence="2" key="1">
    <citation type="journal article" date="2019" name="Int. J. Syst. Evol. Microbiol.">
        <title>The Global Catalogue of Microorganisms (GCM) 10K type strain sequencing project: providing services to taxonomists for standard genome sequencing and annotation.</title>
        <authorList>
            <consortium name="The Broad Institute Genomics Platform"/>
            <consortium name="The Broad Institute Genome Sequencing Center for Infectious Disease"/>
            <person name="Wu L."/>
            <person name="Ma J."/>
        </authorList>
    </citation>
    <scope>NUCLEOTIDE SEQUENCE [LARGE SCALE GENOMIC DNA]</scope>
    <source>
        <strain evidence="2">JCM 18303</strain>
    </source>
</reference>
<dbReference type="Proteomes" id="UP001428817">
    <property type="component" value="Unassembled WGS sequence"/>
</dbReference>
<name>A0ABP9Q7N1_9PSEU</name>
<sequence>MPTVWLIAGRHDQHALRAIVSNGMRPILRRHDRHSTGALKYLAPTFGTIAFVPMQRPLIMVDNSYNFATLCMVVVAPNLTGTYLRNVQVMHATDATEVLAEQREAKTSMVGGLVEWNYFHLFVAQHRPRRSIAYRYLWATALHRTASIARRLVLSPNNFE</sequence>
<proteinExistence type="predicted"/>
<protein>
    <submittedName>
        <fullName evidence="1">Uncharacterized protein</fullName>
    </submittedName>
</protein>
<evidence type="ECO:0000313" key="1">
    <source>
        <dbReference type="EMBL" id="GAA5158137.1"/>
    </source>
</evidence>
<organism evidence="1 2">
    <name type="scientific">Pseudonocardia eucalypti</name>
    <dbReference type="NCBI Taxonomy" id="648755"/>
    <lineage>
        <taxon>Bacteria</taxon>
        <taxon>Bacillati</taxon>
        <taxon>Actinomycetota</taxon>
        <taxon>Actinomycetes</taxon>
        <taxon>Pseudonocardiales</taxon>
        <taxon>Pseudonocardiaceae</taxon>
        <taxon>Pseudonocardia</taxon>
    </lineage>
</organism>